<keyword evidence="1" id="KW-1133">Transmembrane helix</keyword>
<organism evidence="3 4">
    <name type="scientific">Hucho hucho</name>
    <name type="common">huchen</name>
    <dbReference type="NCBI Taxonomy" id="62062"/>
    <lineage>
        <taxon>Eukaryota</taxon>
        <taxon>Metazoa</taxon>
        <taxon>Chordata</taxon>
        <taxon>Craniata</taxon>
        <taxon>Vertebrata</taxon>
        <taxon>Euteleostomi</taxon>
        <taxon>Actinopterygii</taxon>
        <taxon>Neopterygii</taxon>
        <taxon>Teleostei</taxon>
        <taxon>Protacanthopterygii</taxon>
        <taxon>Salmoniformes</taxon>
        <taxon>Salmonidae</taxon>
        <taxon>Salmoninae</taxon>
        <taxon>Hucho</taxon>
    </lineage>
</organism>
<keyword evidence="1" id="KW-0472">Membrane</keyword>
<dbReference type="SMART" id="SM00409">
    <property type="entry name" value="IG"/>
    <property type="match status" value="1"/>
</dbReference>
<dbReference type="CDD" id="cd00099">
    <property type="entry name" value="IgV"/>
    <property type="match status" value="1"/>
</dbReference>
<name>A0A4W5R884_9TELE</name>
<dbReference type="InterPro" id="IPR003599">
    <property type="entry name" value="Ig_sub"/>
</dbReference>
<sequence length="282" mass="31843">MWLHCVFSQMSVRRRKSVRSQRFITALRMSRIAARLFCVLRLCVGTEALTETLVELGHNASLFCSLNVANVHWYLQRHPQPPLAILRSFTSSSLAAFYSNNTFRQKYSLLTGNGLLIQNVTVDDCGVFYCAKKENDSLLFSNGTRLMTTVDPEATEQPRDFITTGLKGLLIGSGVLNAVLILLVSAISVLWKRAACQKNPDSPPTPEPPERADSLEVSVVGIWIYIYTVYEYYIIFIFMRDVFSHIRIFFSVCHDTAGTPTERTKARLHCLNYLLQSSVSKS</sequence>
<dbReference type="InterPro" id="IPR013106">
    <property type="entry name" value="Ig_V-set"/>
</dbReference>
<dbReference type="AlphaFoldDB" id="A0A4W5R884"/>
<dbReference type="InterPro" id="IPR036179">
    <property type="entry name" value="Ig-like_dom_sf"/>
</dbReference>
<feature type="transmembrane region" description="Helical" evidence="1">
    <location>
        <begin position="217"/>
        <end position="239"/>
    </location>
</feature>
<keyword evidence="4" id="KW-1185">Reference proteome</keyword>
<keyword evidence="1" id="KW-0812">Transmembrane</keyword>
<evidence type="ECO:0000313" key="4">
    <source>
        <dbReference type="Proteomes" id="UP000314982"/>
    </source>
</evidence>
<accession>A0A4W5R884</accession>
<reference evidence="4" key="1">
    <citation type="submission" date="2018-06" db="EMBL/GenBank/DDBJ databases">
        <title>Genome assembly of Danube salmon.</title>
        <authorList>
            <person name="Macqueen D.J."/>
            <person name="Gundappa M.K."/>
        </authorList>
    </citation>
    <scope>NUCLEOTIDE SEQUENCE [LARGE SCALE GENOMIC DNA]</scope>
</reference>
<dbReference type="Proteomes" id="UP000314982">
    <property type="component" value="Unassembled WGS sequence"/>
</dbReference>
<evidence type="ECO:0000256" key="1">
    <source>
        <dbReference type="SAM" id="Phobius"/>
    </source>
</evidence>
<dbReference type="GeneTree" id="ENSGT00990000204585"/>
<feature type="domain" description="Immunoglobulin" evidence="2">
    <location>
        <begin position="49"/>
        <end position="149"/>
    </location>
</feature>
<reference evidence="3" key="3">
    <citation type="submission" date="2025-09" db="UniProtKB">
        <authorList>
            <consortium name="Ensembl"/>
        </authorList>
    </citation>
    <scope>IDENTIFICATION</scope>
</reference>
<dbReference type="Pfam" id="PF07686">
    <property type="entry name" value="V-set"/>
    <property type="match status" value="1"/>
</dbReference>
<dbReference type="Gene3D" id="2.60.40.10">
    <property type="entry name" value="Immunoglobulins"/>
    <property type="match status" value="1"/>
</dbReference>
<evidence type="ECO:0000313" key="3">
    <source>
        <dbReference type="Ensembl" id="ENSHHUP00000086126.1"/>
    </source>
</evidence>
<feature type="transmembrane region" description="Helical" evidence="1">
    <location>
        <begin position="169"/>
        <end position="191"/>
    </location>
</feature>
<dbReference type="SUPFAM" id="SSF48726">
    <property type="entry name" value="Immunoglobulin"/>
    <property type="match status" value="1"/>
</dbReference>
<evidence type="ECO:0000259" key="2">
    <source>
        <dbReference type="SMART" id="SM00409"/>
    </source>
</evidence>
<dbReference type="InterPro" id="IPR013783">
    <property type="entry name" value="Ig-like_fold"/>
</dbReference>
<proteinExistence type="predicted"/>
<protein>
    <recommendedName>
        <fullName evidence="2">Immunoglobulin domain-containing protein</fullName>
    </recommendedName>
</protein>
<dbReference type="STRING" id="62062.ENSHHUP00000086126"/>
<reference evidence="3" key="2">
    <citation type="submission" date="2025-08" db="UniProtKB">
        <authorList>
            <consortium name="Ensembl"/>
        </authorList>
    </citation>
    <scope>IDENTIFICATION</scope>
</reference>
<dbReference type="Ensembl" id="ENSHHUT00000088817.1">
    <property type="protein sequence ID" value="ENSHHUP00000086126.1"/>
    <property type="gene ID" value="ENSHHUG00000049869.1"/>
</dbReference>